<reference evidence="1 2" key="1">
    <citation type="submission" date="2018-01" db="EMBL/GenBank/DDBJ databases">
        <title>Whole genome sequencing of Histamine producing bacteria.</title>
        <authorList>
            <person name="Butler K."/>
        </authorList>
    </citation>
    <scope>NUCLEOTIDE SEQUENCE [LARGE SCALE GENOMIC DNA]</scope>
    <source>
        <strain evidence="1 2">FS-7.2</strain>
    </source>
</reference>
<dbReference type="EMBL" id="PYNF01000013">
    <property type="protein sequence ID" value="PSU97743.1"/>
    <property type="molecule type" value="Genomic_DNA"/>
</dbReference>
<dbReference type="AlphaFoldDB" id="A0A2T3KG34"/>
<organism evidence="1 2">
    <name type="scientific">Photobacterium kishitanii</name>
    <dbReference type="NCBI Taxonomy" id="318456"/>
    <lineage>
        <taxon>Bacteria</taxon>
        <taxon>Pseudomonadati</taxon>
        <taxon>Pseudomonadota</taxon>
        <taxon>Gammaproteobacteria</taxon>
        <taxon>Vibrionales</taxon>
        <taxon>Vibrionaceae</taxon>
        <taxon>Photobacterium</taxon>
    </lineage>
</organism>
<dbReference type="InterPro" id="IPR029044">
    <property type="entry name" value="Nucleotide-diphossugar_trans"/>
</dbReference>
<protein>
    <recommendedName>
        <fullName evidence="3">Glycosyltransferase 2-like domain-containing protein</fullName>
    </recommendedName>
</protein>
<dbReference type="Gene3D" id="3.90.550.10">
    <property type="entry name" value="Spore Coat Polysaccharide Biosynthesis Protein SpsA, Chain A"/>
    <property type="match status" value="1"/>
</dbReference>
<evidence type="ECO:0000313" key="1">
    <source>
        <dbReference type="EMBL" id="PSU97743.1"/>
    </source>
</evidence>
<dbReference type="SUPFAM" id="SSF53448">
    <property type="entry name" value="Nucleotide-diphospho-sugar transferases"/>
    <property type="match status" value="1"/>
</dbReference>
<dbReference type="Proteomes" id="UP000241426">
    <property type="component" value="Unassembled WGS sequence"/>
</dbReference>
<accession>A0A2T3KG34</accession>
<proteinExistence type="predicted"/>
<comment type="caution">
    <text evidence="1">The sequence shown here is derived from an EMBL/GenBank/DDBJ whole genome shotgun (WGS) entry which is preliminary data.</text>
</comment>
<name>A0A2T3KG34_9GAMM</name>
<sequence length="166" mass="19197">MDSDDVSLPHRLTICEDHLGFDVVAFSANYIDEKNNIIGENLVGTFNIEKDLIKKNPIIHPACMIKKDMLLKAKGYSGGFQSEDYDLWLRMEKLSAKFHFSNVKVLNYRISALQSKGALLPYCEVSGYFLREWLLTLKFKYLKGLIIALIKRIIYSFKNRKAKRNL</sequence>
<gene>
    <name evidence="1" type="ORF">C9J27_15450</name>
</gene>
<evidence type="ECO:0000313" key="2">
    <source>
        <dbReference type="Proteomes" id="UP000241426"/>
    </source>
</evidence>
<evidence type="ECO:0008006" key="3">
    <source>
        <dbReference type="Google" id="ProtNLM"/>
    </source>
</evidence>